<dbReference type="AlphaFoldDB" id="A0AA40F9F7"/>
<gene>
    <name evidence="2" type="ORF">B0T18DRAFT_424083</name>
</gene>
<keyword evidence="3" id="KW-1185">Reference proteome</keyword>
<sequence>MTSSCDDVQIKLIFSAVGLADGTGEDDVAVTGSEAFLNNIPVSKCCIGMGKPKGDQKTGKTKLYSDIVMRARDSTWVTNQWTCKDIVIEGVPRKILDRTARIIHSAVGTSKERRIGHDFARIGLPKIRPPQDSPKLLDGVSITAGYYWINASWDVTGNPGKYKYTIAPGKTSETQKLSEVMRMFNDKSSLTQATIATSTAFNGKMWGSTIVRDGDGCDMSLKIHNAFRLKKECEFLAADTTTSKGVLSTFAADEEDRNEDDGADEAEDDDDLI</sequence>
<feature type="region of interest" description="Disordered" evidence="1">
    <location>
        <begin position="247"/>
        <end position="273"/>
    </location>
</feature>
<feature type="compositionally biased region" description="Acidic residues" evidence="1">
    <location>
        <begin position="252"/>
        <end position="273"/>
    </location>
</feature>
<proteinExistence type="predicted"/>
<evidence type="ECO:0000256" key="1">
    <source>
        <dbReference type="SAM" id="MobiDB-lite"/>
    </source>
</evidence>
<name>A0AA40F9F7_9PEZI</name>
<protein>
    <submittedName>
        <fullName evidence="2">Uncharacterized protein</fullName>
    </submittedName>
</protein>
<comment type="caution">
    <text evidence="2">The sequence shown here is derived from an EMBL/GenBank/DDBJ whole genome shotgun (WGS) entry which is preliminary data.</text>
</comment>
<dbReference type="EMBL" id="JAUKUD010000001">
    <property type="protein sequence ID" value="KAK0753551.1"/>
    <property type="molecule type" value="Genomic_DNA"/>
</dbReference>
<evidence type="ECO:0000313" key="3">
    <source>
        <dbReference type="Proteomes" id="UP001172155"/>
    </source>
</evidence>
<reference evidence="2" key="1">
    <citation type="submission" date="2023-06" db="EMBL/GenBank/DDBJ databases">
        <title>Genome-scale phylogeny and comparative genomics of the fungal order Sordariales.</title>
        <authorList>
            <consortium name="Lawrence Berkeley National Laboratory"/>
            <person name="Hensen N."/>
            <person name="Bonometti L."/>
            <person name="Westerberg I."/>
            <person name="Brannstrom I.O."/>
            <person name="Guillou S."/>
            <person name="Cros-Aarteil S."/>
            <person name="Calhoun S."/>
            <person name="Haridas S."/>
            <person name="Kuo A."/>
            <person name="Mondo S."/>
            <person name="Pangilinan J."/>
            <person name="Riley R."/>
            <person name="LaButti K."/>
            <person name="Andreopoulos B."/>
            <person name="Lipzen A."/>
            <person name="Chen C."/>
            <person name="Yanf M."/>
            <person name="Daum C."/>
            <person name="Ng V."/>
            <person name="Clum A."/>
            <person name="Steindorff A."/>
            <person name="Ohm R."/>
            <person name="Martin F."/>
            <person name="Silar P."/>
            <person name="Natvig D."/>
            <person name="Lalanne C."/>
            <person name="Gautier V."/>
            <person name="Ament-velasquez S.L."/>
            <person name="Kruys A."/>
            <person name="Hutchinson M.I."/>
            <person name="Powell A.J."/>
            <person name="Barry K."/>
            <person name="Miller A.N."/>
            <person name="Grigoriev I.V."/>
            <person name="Debuchy R."/>
            <person name="Gladieux P."/>
            <person name="Thoren M.H."/>
            <person name="Johannesson H."/>
        </authorList>
    </citation>
    <scope>NUCLEOTIDE SEQUENCE</scope>
    <source>
        <strain evidence="2">SMH3187-1</strain>
    </source>
</reference>
<dbReference type="Proteomes" id="UP001172155">
    <property type="component" value="Unassembled WGS sequence"/>
</dbReference>
<evidence type="ECO:0000313" key="2">
    <source>
        <dbReference type="EMBL" id="KAK0753551.1"/>
    </source>
</evidence>
<organism evidence="2 3">
    <name type="scientific">Schizothecium vesticola</name>
    <dbReference type="NCBI Taxonomy" id="314040"/>
    <lineage>
        <taxon>Eukaryota</taxon>
        <taxon>Fungi</taxon>
        <taxon>Dikarya</taxon>
        <taxon>Ascomycota</taxon>
        <taxon>Pezizomycotina</taxon>
        <taxon>Sordariomycetes</taxon>
        <taxon>Sordariomycetidae</taxon>
        <taxon>Sordariales</taxon>
        <taxon>Schizotheciaceae</taxon>
        <taxon>Schizothecium</taxon>
    </lineage>
</organism>
<accession>A0AA40F9F7</accession>